<accession>A0AAE0Z2D7</accession>
<feature type="compositionally biased region" description="Basic and acidic residues" evidence="1">
    <location>
        <begin position="263"/>
        <end position="275"/>
    </location>
</feature>
<organism evidence="3 4">
    <name type="scientific">Elysia crispata</name>
    <name type="common">lettuce slug</name>
    <dbReference type="NCBI Taxonomy" id="231223"/>
    <lineage>
        <taxon>Eukaryota</taxon>
        <taxon>Metazoa</taxon>
        <taxon>Spiralia</taxon>
        <taxon>Lophotrochozoa</taxon>
        <taxon>Mollusca</taxon>
        <taxon>Gastropoda</taxon>
        <taxon>Heterobranchia</taxon>
        <taxon>Euthyneura</taxon>
        <taxon>Panpulmonata</taxon>
        <taxon>Sacoglossa</taxon>
        <taxon>Placobranchoidea</taxon>
        <taxon>Plakobranchidae</taxon>
        <taxon>Elysia</taxon>
    </lineage>
</organism>
<dbReference type="PANTHER" id="PTHR37687:SF1">
    <property type="entry name" value="AGAP006772-PA"/>
    <property type="match status" value="1"/>
</dbReference>
<feature type="compositionally biased region" description="Acidic residues" evidence="1">
    <location>
        <begin position="145"/>
        <end position="154"/>
    </location>
</feature>
<feature type="chain" id="PRO_5042202995" evidence="2">
    <location>
        <begin position="36"/>
        <end position="937"/>
    </location>
</feature>
<dbReference type="Proteomes" id="UP001283361">
    <property type="component" value="Unassembled WGS sequence"/>
</dbReference>
<dbReference type="PANTHER" id="PTHR37687">
    <property type="entry name" value="AGAP006772-PA"/>
    <property type="match status" value="1"/>
</dbReference>
<protein>
    <submittedName>
        <fullName evidence="3">Uncharacterized protein</fullName>
    </submittedName>
</protein>
<dbReference type="InterPro" id="IPR038875">
    <property type="entry name" value="PLA2_conodipine-like"/>
</dbReference>
<proteinExistence type="predicted"/>
<feature type="compositionally biased region" description="Acidic residues" evidence="1">
    <location>
        <begin position="276"/>
        <end position="295"/>
    </location>
</feature>
<reference evidence="3" key="1">
    <citation type="journal article" date="2023" name="G3 (Bethesda)">
        <title>A reference genome for the long-term kleptoplast-retaining sea slug Elysia crispata morphotype clarki.</title>
        <authorList>
            <person name="Eastman K.E."/>
            <person name="Pendleton A.L."/>
            <person name="Shaikh M.A."/>
            <person name="Suttiyut T."/>
            <person name="Ogas R."/>
            <person name="Tomko P."/>
            <person name="Gavelis G."/>
            <person name="Widhalm J.R."/>
            <person name="Wisecaver J.H."/>
        </authorList>
    </citation>
    <scope>NUCLEOTIDE SEQUENCE</scope>
    <source>
        <strain evidence="3">ECLA1</strain>
    </source>
</reference>
<dbReference type="EMBL" id="JAWDGP010004901">
    <property type="protein sequence ID" value="KAK3761420.1"/>
    <property type="molecule type" value="Genomic_DNA"/>
</dbReference>
<evidence type="ECO:0000313" key="3">
    <source>
        <dbReference type="EMBL" id="KAK3761420.1"/>
    </source>
</evidence>
<feature type="region of interest" description="Disordered" evidence="1">
    <location>
        <begin position="227"/>
        <end position="356"/>
    </location>
</feature>
<name>A0AAE0Z2D7_9GAST</name>
<feature type="compositionally biased region" description="Acidic residues" evidence="1">
    <location>
        <begin position="384"/>
        <end position="404"/>
    </location>
</feature>
<keyword evidence="2" id="KW-0732">Signal</keyword>
<gene>
    <name evidence="3" type="ORF">RRG08_015413</name>
</gene>
<evidence type="ECO:0000313" key="4">
    <source>
        <dbReference type="Proteomes" id="UP001283361"/>
    </source>
</evidence>
<sequence>MAGICPSLSPAKLVWNIASLGLLLPILLTPQEVTSFSVGGRARRRTHDVRNLDLAQALALLQRERRRVGAGDFMTSQDLLGSRPLLGKDVDDWVSSARDIMLDDDDLGPYLGVGQEPTWISDGNFKGFAPQTQTVKPTQQEIEDIFSNDEEPAENNEKKKKKKDAENNAGSDKKKKRSSPKVERKLVKKSIPPPPVSLDDQNNLSLDTLTQEEFKALMKAVGKLQRQVAAKGGDGATQGGAEFLEDMGGAEPEQEMAIIQPASKEELQSLFAKEDDNLEDGEPEVEQEDEEEPEVDILPKSRVIMEEEVQTPEGGRRVLEVDTPQGGTRLTELESPDGQQEVMEETLPEGSMGSLQEAIEDSEREISDALASQLERDISQEAINEELEAEEKEAEEEAEEEAAAADDAVSAAEEEIAREIGADDLAELEKMWISKGNDLPPYPPEKRTTKRAARNGVSGRYSAPAFRPQGIPDDLTLERLLSNSDVADDDQDVDEDIIDSINEGVKEAALEREILHERDIKNALNAISSDNSDKEDIIYGNPLTDTEFRAPPDENFPTDDIVFDISSQDQTPPETSLSIKRSRRVDKERLRQLANALSMNDASEEDEDEDVDDSDSLLSDDDMEPAEENDEVVKVFEDLGLGSGEDGGHLPQEVAGLPPPLGKFVTRIVELQDEVGQLRAIAQLADLENDVLTDALNEATMAQPPGTVSDMEFESLQQAIWVEKELQKLKQGASPGDLNFLSQAGSLSPAATSAGKRGEPWRRKRGKVQIGEDSALQTFPVSSSVRPARPVGKDDIAKLLGETYLNKDPVSDLTDADLDEDGIASIFLPDADECPAVREYSTNCELADLYSLPVDYEARALCNLHEMCYACGHSLHVPQASCDEVYRAAANTLCREGSACVLEAEIFLRTMKLKTRYMPHSQPACRSTCMARFLGML</sequence>
<evidence type="ECO:0000256" key="1">
    <source>
        <dbReference type="SAM" id="MobiDB-lite"/>
    </source>
</evidence>
<feature type="compositionally biased region" description="Polar residues" evidence="1">
    <location>
        <begin position="565"/>
        <end position="579"/>
    </location>
</feature>
<feature type="region of interest" description="Disordered" evidence="1">
    <location>
        <begin position="596"/>
        <end position="628"/>
    </location>
</feature>
<comment type="caution">
    <text evidence="3">The sequence shown here is derived from an EMBL/GenBank/DDBJ whole genome shotgun (WGS) entry which is preliminary data.</text>
</comment>
<feature type="region of interest" description="Disordered" evidence="1">
    <location>
        <begin position="529"/>
        <end position="583"/>
    </location>
</feature>
<feature type="region of interest" description="Disordered" evidence="1">
    <location>
        <begin position="145"/>
        <end position="204"/>
    </location>
</feature>
<feature type="region of interest" description="Disordered" evidence="1">
    <location>
        <begin position="384"/>
        <end position="414"/>
    </location>
</feature>
<evidence type="ECO:0000256" key="2">
    <source>
        <dbReference type="SAM" id="SignalP"/>
    </source>
</evidence>
<feature type="compositionally biased region" description="Acidic residues" evidence="1">
    <location>
        <begin position="602"/>
        <end position="628"/>
    </location>
</feature>
<dbReference type="AlphaFoldDB" id="A0AAE0Z2D7"/>
<feature type="signal peptide" evidence="2">
    <location>
        <begin position="1"/>
        <end position="35"/>
    </location>
</feature>
<keyword evidence="4" id="KW-1185">Reference proteome</keyword>
<feature type="region of interest" description="Disordered" evidence="1">
    <location>
        <begin position="434"/>
        <end position="471"/>
    </location>
</feature>